<dbReference type="Proteomes" id="UP000501427">
    <property type="component" value="Chromosome"/>
</dbReference>
<organism evidence="2 3">
    <name type="scientific">Aeromonas media</name>
    <dbReference type="NCBI Taxonomy" id="651"/>
    <lineage>
        <taxon>Bacteria</taxon>
        <taxon>Pseudomonadati</taxon>
        <taxon>Pseudomonadota</taxon>
        <taxon>Gammaproteobacteria</taxon>
        <taxon>Aeromonadales</taxon>
        <taxon>Aeromonadaceae</taxon>
        <taxon>Aeromonas</taxon>
    </lineage>
</organism>
<feature type="transmembrane region" description="Helical" evidence="1">
    <location>
        <begin position="187"/>
        <end position="206"/>
    </location>
</feature>
<keyword evidence="1" id="KW-0472">Membrane</keyword>
<sequence>MLAKIIATDPAVPGEAQLLIRLRGISELVDGLEFSLLNNQQNYLQEGGLWSPAPHWFGISGGYPLQSGSGFRVGAAIVDPLLVNSSPIQINVKLASSEIRHTTLQVAREAVFPSSARGEVGEYGGSSVINSPEVDAPPVPDLAPVEVPVEIELPAFRAEPEIEPAPVPVETPLLAATTAAPKSKTPLILGGVVLLLLIGALIFWFSRSATAPVIDPIAATAVEPVAAEPVVNEASGEATEDGCSAANLATKSELEFVQACIAQQPPTDTLLAVIQSAKSAQKCGVAQRLYANRAQGGDSKVALAYAREYDPKFHQPNDCFKEADNATAAYWYDTVLQVEPDNGEAKQRYEELSK</sequence>
<evidence type="ECO:0000256" key="1">
    <source>
        <dbReference type="SAM" id="Phobius"/>
    </source>
</evidence>
<protein>
    <submittedName>
        <fullName evidence="2">Uncharacterized protein</fullName>
    </submittedName>
</protein>
<keyword evidence="1" id="KW-0812">Transmembrane</keyword>
<evidence type="ECO:0000313" key="3">
    <source>
        <dbReference type="Proteomes" id="UP000501427"/>
    </source>
</evidence>
<keyword evidence="1" id="KW-1133">Transmembrane helix</keyword>
<name>A0A6M4YUU2_AERME</name>
<accession>A0A6M4YUU2</accession>
<dbReference type="RefSeq" id="WP_139442925.1">
    <property type="nucleotide sequence ID" value="NZ_CAWPJG010000001.1"/>
</dbReference>
<dbReference type="EMBL" id="CP038441">
    <property type="protein sequence ID" value="QJT23013.1"/>
    <property type="molecule type" value="Genomic_DNA"/>
</dbReference>
<proteinExistence type="predicted"/>
<reference evidence="2 3" key="1">
    <citation type="submission" date="2019-03" db="EMBL/GenBank/DDBJ databases">
        <title>Novel transposon Tn6433 accelerates the dissemination of tet(E) in Aeromonas from aerobic biofilm under oxytetracycline stress.</title>
        <authorList>
            <person name="Shi Y."/>
            <person name="Tian Z."/>
            <person name="Zhang Y."/>
            <person name="Zhang H."/>
            <person name="Yang M."/>
        </authorList>
    </citation>
    <scope>NUCLEOTIDE SEQUENCE [LARGE SCALE GENOMIC DNA]</scope>
    <source>
        <strain evidence="2 3">T0.1-19</strain>
    </source>
</reference>
<dbReference type="AlphaFoldDB" id="A0A6M4YUU2"/>
<evidence type="ECO:0000313" key="2">
    <source>
        <dbReference type="EMBL" id="QJT23013.1"/>
    </source>
</evidence>
<gene>
    <name evidence="2" type="ORF">E4184_17410</name>
</gene>